<dbReference type="Gene3D" id="2.30.38.10">
    <property type="entry name" value="Luciferase, Domain 3"/>
    <property type="match status" value="2"/>
</dbReference>
<dbReference type="SUPFAM" id="SSF53474">
    <property type="entry name" value="alpha/beta-Hydrolases"/>
    <property type="match status" value="1"/>
</dbReference>
<keyword evidence="8" id="KW-1185">Reference proteome</keyword>
<dbReference type="FunFam" id="3.30.300.30:FF:000010">
    <property type="entry name" value="Enterobactin synthetase component F"/>
    <property type="match status" value="2"/>
</dbReference>
<dbReference type="GO" id="GO:0044550">
    <property type="term" value="P:secondary metabolite biosynthetic process"/>
    <property type="evidence" value="ECO:0007669"/>
    <property type="project" value="UniProtKB-ARBA"/>
</dbReference>
<dbReference type="InterPro" id="IPR029058">
    <property type="entry name" value="AB_hydrolase_fold"/>
</dbReference>
<proteinExistence type="inferred from homology"/>
<dbReference type="Gene3D" id="3.30.300.30">
    <property type="match status" value="2"/>
</dbReference>
<dbReference type="InterPro" id="IPR025110">
    <property type="entry name" value="AMP-bd_C"/>
</dbReference>
<dbReference type="InterPro" id="IPR001242">
    <property type="entry name" value="Condensation_dom"/>
</dbReference>
<dbReference type="Gene3D" id="1.10.1200.10">
    <property type="entry name" value="ACP-like"/>
    <property type="match status" value="1"/>
</dbReference>
<dbReference type="GO" id="GO:0031177">
    <property type="term" value="F:phosphopantetheine binding"/>
    <property type="evidence" value="ECO:0007669"/>
    <property type="project" value="InterPro"/>
</dbReference>
<evidence type="ECO:0000256" key="5">
    <source>
        <dbReference type="SAM" id="MobiDB-lite"/>
    </source>
</evidence>
<dbReference type="Pfam" id="PF00668">
    <property type="entry name" value="Condensation"/>
    <property type="match status" value="2"/>
</dbReference>
<dbReference type="GO" id="GO:0008610">
    <property type="term" value="P:lipid biosynthetic process"/>
    <property type="evidence" value="ECO:0007669"/>
    <property type="project" value="UniProtKB-ARBA"/>
</dbReference>
<dbReference type="Gene3D" id="3.30.559.10">
    <property type="entry name" value="Chloramphenicol acetyltransferase-like domain"/>
    <property type="match status" value="2"/>
</dbReference>
<dbReference type="SMART" id="SM00823">
    <property type="entry name" value="PKS_PP"/>
    <property type="match status" value="2"/>
</dbReference>
<dbReference type="Gene3D" id="3.40.50.1820">
    <property type="entry name" value="alpha/beta hydrolase"/>
    <property type="match status" value="1"/>
</dbReference>
<dbReference type="GO" id="GO:0003824">
    <property type="term" value="F:catalytic activity"/>
    <property type="evidence" value="ECO:0007669"/>
    <property type="project" value="InterPro"/>
</dbReference>
<reference evidence="7 8" key="1">
    <citation type="journal article" date="2019" name="Int. J. Syst. Evol. Microbiol.">
        <title>Streptomyces cyaneochromogenes sp. nov., a blue pigment-producing actinomycete from manganese-contaminated soil.</title>
        <authorList>
            <person name="Tang X."/>
            <person name="Zhao J."/>
            <person name="Li K."/>
            <person name="Chen Z."/>
            <person name="Sun Y."/>
            <person name="Gao J."/>
        </authorList>
    </citation>
    <scope>NUCLEOTIDE SEQUENCE [LARGE SCALE GENOMIC DNA]</scope>
    <source>
        <strain evidence="7 8">MK-45</strain>
    </source>
</reference>
<keyword evidence="4" id="KW-0597">Phosphoprotein</keyword>
<dbReference type="InterPro" id="IPR000873">
    <property type="entry name" value="AMP-dep_synth/lig_dom"/>
</dbReference>
<dbReference type="Gene3D" id="3.40.50.980">
    <property type="match status" value="4"/>
</dbReference>
<protein>
    <submittedName>
        <fullName evidence="7">Non-ribosomal peptide synthetase</fullName>
    </submittedName>
</protein>
<evidence type="ECO:0000256" key="3">
    <source>
        <dbReference type="ARBA" id="ARBA00022450"/>
    </source>
</evidence>
<dbReference type="PROSITE" id="PS00455">
    <property type="entry name" value="AMP_BINDING"/>
    <property type="match status" value="2"/>
</dbReference>
<keyword evidence="3" id="KW-0596">Phosphopantetheine</keyword>
<dbReference type="CDD" id="cd19543">
    <property type="entry name" value="DCL_NRPS"/>
    <property type="match status" value="1"/>
</dbReference>
<dbReference type="FunFam" id="2.30.38.10:FF:000001">
    <property type="entry name" value="Non-ribosomal peptide synthetase PvdI"/>
    <property type="match status" value="2"/>
</dbReference>
<dbReference type="InterPro" id="IPR036736">
    <property type="entry name" value="ACP-like_sf"/>
</dbReference>
<dbReference type="CDD" id="cd12117">
    <property type="entry name" value="A_NRPS_Srf_like"/>
    <property type="match status" value="1"/>
</dbReference>
<dbReference type="InterPro" id="IPR045851">
    <property type="entry name" value="AMP-bd_C_sf"/>
</dbReference>
<evidence type="ECO:0000313" key="8">
    <source>
        <dbReference type="Proteomes" id="UP000280298"/>
    </source>
</evidence>
<dbReference type="InterPro" id="IPR006162">
    <property type="entry name" value="Ppantetheine_attach_site"/>
</dbReference>
<feature type="domain" description="Carrier" evidence="6">
    <location>
        <begin position="976"/>
        <end position="1051"/>
    </location>
</feature>
<dbReference type="PANTHER" id="PTHR45527:SF1">
    <property type="entry name" value="FATTY ACID SYNTHASE"/>
    <property type="match status" value="1"/>
</dbReference>
<comment type="cofactor">
    <cofactor evidence="1">
        <name>pantetheine 4'-phosphate</name>
        <dbReference type="ChEBI" id="CHEBI:47942"/>
    </cofactor>
</comment>
<dbReference type="InterPro" id="IPR023213">
    <property type="entry name" value="CAT-like_dom_sf"/>
</dbReference>
<dbReference type="Pfam" id="PF13193">
    <property type="entry name" value="AMP-binding_C"/>
    <property type="match status" value="2"/>
</dbReference>
<dbReference type="Pfam" id="PF00975">
    <property type="entry name" value="Thioesterase"/>
    <property type="match status" value="1"/>
</dbReference>
<dbReference type="InterPro" id="IPR001031">
    <property type="entry name" value="Thioesterase"/>
</dbReference>
<dbReference type="FunFam" id="3.40.50.980:FF:000001">
    <property type="entry name" value="Non-ribosomal peptide synthetase"/>
    <property type="match status" value="1"/>
</dbReference>
<feature type="region of interest" description="Disordered" evidence="5">
    <location>
        <begin position="954"/>
        <end position="977"/>
    </location>
</feature>
<dbReference type="Gene3D" id="3.30.559.30">
    <property type="entry name" value="Nonribosomal peptide synthetase, condensation domain"/>
    <property type="match status" value="2"/>
</dbReference>
<dbReference type="PROSITE" id="PS00012">
    <property type="entry name" value="PHOSPHOPANTETHEINE"/>
    <property type="match status" value="1"/>
</dbReference>
<dbReference type="InterPro" id="IPR009081">
    <property type="entry name" value="PP-bd_ACP"/>
</dbReference>
<evidence type="ECO:0000259" key="6">
    <source>
        <dbReference type="PROSITE" id="PS50075"/>
    </source>
</evidence>
<sequence length="2426" mass="261422">MATQPTRRAQSGGLQDILPLAPLQEGMLFHSAYDETGPDVYLVQDAIDLEGPLDTDALQAACRTLLRRHDNLRAAFRFQGVQRPVQLIPHEVSLPWEELDLTGLAEAERVAAADRALEEDRLRRFDLGKPPLMRFTLMRLGEGRHRFVLTTHHILLDGWSWPLMVRELLALYATRGDDSSLPSVPPFRDYLRWLASQDKEAALAAWRESLAGLDGPTLVAPRAGRPRRVPVRLHTELDQETYDRLAALTRERALTLNSLVQGAWAVVLGGLTGRDDVVFGATVSGRPPEIPGVETMVGLFINTLPVRVRLNPGEPLLDTVARVQDEQTRLQPHQQVSLAEVGRLAGAGELFDTTMVFENYPLDVGAEGAGPAGFGGLKVTGSRNRDAAHYPLALVAVGRGGLRFRLDHQPDVIPEADARGLLDRLVRLLRSVAADPSRPTGRLELLSDAERDAVLDLGKGADVPVPAMSVPEAFRAQAARTPQAVAVQYGTATLDYAALDARSDALARRLTALGVGAETPVALLMDRSAAVVVSVLAVLKAGGAYVPLRHRDPAERLRTLTQLAGVSLALTDRAHMGLAEELGLTGVTVDADDPFDEPGPRPDLPIPADRVAYVIHTSGSTGTPKGVAATHRHILELAHDRAFAGGAHTRVLVHSPHAFDASTYEMWVPLLNGGTAVIAPPGDLDPELLGKTLAEHAVTGLFLTTGLFQLVADEAPEHFAGLSELWTGGEAVPAESMRRVMRACPDTTVTDVYGPTETTTFAMRHVLPSGEPVPDSVPIGTALDNTRLVVLDPGLRPVPRGTDGELYIAGAGLARGYWGRPGITAERFVADPYGPPGARMYRTGDLVRWNAQGVVEYVGRADEQVKIRGFRIELGEIEAVLGRHPDVAHAVVTVHEPRPADKRLVAHLVPEHGSTPSPAELRAHVAAVLPDYMVPTAFVTLDALPLTGNGKVDRKALPAPDTEEATATATTAVRRAPRTPQEEILAGLFAELLGIPSVGIDDDFFDLGGHSLLATRLAGRIRSVLGAELAVRQLFETPTVAGLARVLGTAGAARAALERAEPRPDRVPASFAQRRLWFLHRFEGPSPTYNIPFALRLTGDVDSTALRHALADVAGRHESLRTVFAEDAEGPHQIVRHVEEARPELTFVPAVTQQDLERRIAEAAGYAFELSAELPLRAWLLETGERERVLVLLVHHIAGDGWSVPLLARDLIAAYTARLADGGAPDWRPLPVQYADYSLWQAAVLGSEDDESSPIARQLAYWKRTLADLPDELPLPADRPRPPRSAHQGDRVRYEVPAPLYERVRSLARATQASPFMVLQAAVATLLTRLGAGNDIPLGTPIAGRTDDALDDLVGFFVNTLVLRTDTSGNPTFRELIARVRETDLAAYAHQDLPFERLVEALNPRRSQSRHPLFQTMLTFNNTEQRPAVRGDAPTPGGVTVESVGTRTTTAKFDLLLSFAERHGPDGAHDGLSAGLEFSTDLFDRETAEGLVARLLRLLDTLTEDPQRRIGQVPLLTEAERGELLAGWNGHAHPVPKAPLPVRFETAAARTPHSVAVESAEGVLTYGELNARANRVARLLVERGVGPEDLVAVAMPRSGDLVTALVAILKAGAGYLPVDPAYPAGRITYMLEDARPALVLTTSDLAAALPDTFARRTIAVDDPALLAHPDGDLTDAERTAPLHPAHPAYVIYTSGSTGRPKGVTMPAGALANLLDWHERELPGGGTGRRVAQFTAVSFDVSVQETLSALLSGRTLVVCPEDVRRDPARLAQWLHERRIQELYAPNLVIDAVCEAAQAQGLPLPHLTDLVQAGEALTPHGAIRAFCAARPGVRLHNHYGPAETHVVTAHRLPAAPAEWAPAPPIGTPLDNTAVRLLDMWLNPVPDGVPGELYIAGAALARGYLGRPDRTAERFVPDPYGPPGTRMYRTGDLARRTRDGQLLYLGRTDDQVKIRGFRIEPGEIEAVLTRAPGVAQAAVIVREDRPGDRRLVGYVIPADGAPDVGAGTGPKGAAPITVLEPAVLREHTARQLPDHMVPAAFVTLGALPLTPNGKLDRAALPAPEYPAGAASRPPVTPEERALCALFADILGLPQVGADDGFFELGGHSFLAARLVARIREEMGGDLPVRSVFDAPTPAALARLLTAGAGADVRATDRGATGTLLPLRGRGGATPLFFLHPGGGFSWCYSGLVRQLPADVPVYGIQARGLDGPEGSGALPGSLEDMAEDYLAVIRSVQPSGPYRLAGWSFGGLTAQALAVRLRAEGEEVAMLAILDSYPPGEHTDTSDPVEHEVVASNLQAMGFTVDTDELIADQEGVLVRFREFLQAGNHPMAHLDHLETQDVLAIKDVYVNNVRIMRRFRPQFFDGDMLFVSAERKPEEHRETLLNVSLWQPLVGGSIEICPIDSDHGNLMTDTRHVARIGRFLADRL</sequence>
<feature type="domain" description="Carrier" evidence="6">
    <location>
        <begin position="2070"/>
        <end position="2145"/>
    </location>
</feature>
<evidence type="ECO:0000256" key="1">
    <source>
        <dbReference type="ARBA" id="ARBA00001957"/>
    </source>
</evidence>
<dbReference type="Proteomes" id="UP000280298">
    <property type="component" value="Chromosome"/>
</dbReference>
<accession>A0A3S5HT64</accession>
<dbReference type="Pfam" id="PF00501">
    <property type="entry name" value="AMP-binding"/>
    <property type="match status" value="2"/>
</dbReference>
<organism evidence="7 8">
    <name type="scientific">Streptomyces cyaneochromogenes</name>
    <dbReference type="NCBI Taxonomy" id="2496836"/>
    <lineage>
        <taxon>Bacteria</taxon>
        <taxon>Bacillati</taxon>
        <taxon>Actinomycetota</taxon>
        <taxon>Actinomycetes</taxon>
        <taxon>Kitasatosporales</taxon>
        <taxon>Streptomycetaceae</taxon>
        <taxon>Streptomyces</taxon>
    </lineage>
</organism>
<dbReference type="SUPFAM" id="SSF56801">
    <property type="entry name" value="Acetyl-CoA synthetase-like"/>
    <property type="match status" value="2"/>
</dbReference>
<dbReference type="PANTHER" id="PTHR45527">
    <property type="entry name" value="NONRIBOSOMAL PEPTIDE SYNTHETASE"/>
    <property type="match status" value="1"/>
</dbReference>
<feature type="compositionally biased region" description="Low complexity" evidence="5">
    <location>
        <begin position="965"/>
        <end position="974"/>
    </location>
</feature>
<dbReference type="KEGG" id="scya:EJ357_00975"/>
<dbReference type="RefSeq" id="WP_126387698.1">
    <property type="nucleotide sequence ID" value="NZ_CP034539.1"/>
</dbReference>
<evidence type="ECO:0000256" key="4">
    <source>
        <dbReference type="ARBA" id="ARBA00022553"/>
    </source>
</evidence>
<dbReference type="NCBIfam" id="TIGR01733">
    <property type="entry name" value="AA-adenyl-dom"/>
    <property type="match status" value="2"/>
</dbReference>
<dbReference type="GO" id="GO:0005829">
    <property type="term" value="C:cytosol"/>
    <property type="evidence" value="ECO:0007669"/>
    <property type="project" value="TreeGrafter"/>
</dbReference>
<dbReference type="FunFam" id="3.40.50.12780:FF:000012">
    <property type="entry name" value="Non-ribosomal peptide synthetase"/>
    <property type="match status" value="1"/>
</dbReference>
<dbReference type="EMBL" id="CP034539">
    <property type="protein sequence ID" value="AZQ32223.1"/>
    <property type="molecule type" value="Genomic_DNA"/>
</dbReference>
<dbReference type="SUPFAM" id="SSF52777">
    <property type="entry name" value="CoA-dependent acyltransferases"/>
    <property type="match status" value="4"/>
</dbReference>
<comment type="similarity">
    <text evidence="2">Belongs to the ATP-dependent AMP-binding enzyme family.</text>
</comment>
<dbReference type="PROSITE" id="PS50075">
    <property type="entry name" value="CARRIER"/>
    <property type="match status" value="2"/>
</dbReference>
<dbReference type="InterPro" id="IPR020845">
    <property type="entry name" value="AMP-binding_CS"/>
</dbReference>
<dbReference type="OrthoDB" id="2472181at2"/>
<dbReference type="SUPFAM" id="SSF47336">
    <property type="entry name" value="ACP-like"/>
    <property type="match status" value="2"/>
</dbReference>
<dbReference type="Pfam" id="PF00550">
    <property type="entry name" value="PP-binding"/>
    <property type="match status" value="2"/>
</dbReference>
<dbReference type="CDD" id="cd19540">
    <property type="entry name" value="LCL_NRPS-like"/>
    <property type="match status" value="1"/>
</dbReference>
<dbReference type="CDD" id="cd17651">
    <property type="entry name" value="A_NRPS_VisG_like"/>
    <property type="match status" value="1"/>
</dbReference>
<evidence type="ECO:0000256" key="2">
    <source>
        <dbReference type="ARBA" id="ARBA00006432"/>
    </source>
</evidence>
<dbReference type="FunFam" id="1.10.1200.10:FF:000016">
    <property type="entry name" value="Non-ribosomal peptide synthase"/>
    <property type="match status" value="2"/>
</dbReference>
<dbReference type="NCBIfam" id="NF003417">
    <property type="entry name" value="PRK04813.1"/>
    <property type="match status" value="2"/>
</dbReference>
<dbReference type="InterPro" id="IPR010071">
    <property type="entry name" value="AA_adenyl_dom"/>
</dbReference>
<gene>
    <name evidence="7" type="ORF">EJ357_00975</name>
</gene>
<dbReference type="GO" id="GO:0072330">
    <property type="term" value="P:monocarboxylic acid biosynthetic process"/>
    <property type="evidence" value="ECO:0007669"/>
    <property type="project" value="UniProtKB-ARBA"/>
</dbReference>
<evidence type="ECO:0000313" key="7">
    <source>
        <dbReference type="EMBL" id="AZQ32223.1"/>
    </source>
</evidence>
<dbReference type="InterPro" id="IPR020806">
    <property type="entry name" value="PKS_PP-bd"/>
</dbReference>
<name>A0A3S5HT64_9ACTN</name>
<dbReference type="GO" id="GO:0043041">
    <property type="term" value="P:amino acid activation for nonribosomal peptide biosynthetic process"/>
    <property type="evidence" value="ECO:0007669"/>
    <property type="project" value="TreeGrafter"/>
</dbReference>
<dbReference type="GO" id="GO:0017000">
    <property type="term" value="P:antibiotic biosynthetic process"/>
    <property type="evidence" value="ECO:0007669"/>
    <property type="project" value="UniProtKB-ARBA"/>
</dbReference>